<dbReference type="AlphaFoldDB" id="A0A6N3BDJ2"/>
<dbReference type="GO" id="GO:0004623">
    <property type="term" value="F:phospholipase A2 activity"/>
    <property type="evidence" value="ECO:0007669"/>
    <property type="project" value="TreeGrafter"/>
</dbReference>
<dbReference type="GO" id="GO:0016410">
    <property type="term" value="F:N-acyltransferase activity"/>
    <property type="evidence" value="ECO:0007669"/>
    <property type="project" value="TreeGrafter"/>
</dbReference>
<feature type="domain" description="LRAT" evidence="4">
    <location>
        <begin position="18"/>
        <end position="119"/>
    </location>
</feature>
<dbReference type="InterPro" id="IPR007053">
    <property type="entry name" value="LRAT_dom"/>
</dbReference>
<dbReference type="PANTHER" id="PTHR13943:SF77">
    <property type="entry name" value="LRAT DOMAIN-CONTAINING PROTEIN"/>
    <property type="match status" value="1"/>
</dbReference>
<proteinExistence type="predicted"/>
<dbReference type="EMBL" id="CACRTV010000033">
    <property type="protein sequence ID" value="VYT99746.1"/>
    <property type="molecule type" value="Genomic_DNA"/>
</dbReference>
<name>A0A6N3BDJ2_9CLOT</name>
<dbReference type="GO" id="GO:0008970">
    <property type="term" value="F:phospholipase A1 activity"/>
    <property type="evidence" value="ECO:0007669"/>
    <property type="project" value="TreeGrafter"/>
</dbReference>
<evidence type="ECO:0000259" key="4">
    <source>
        <dbReference type="PROSITE" id="PS51934"/>
    </source>
</evidence>
<dbReference type="GO" id="GO:0005737">
    <property type="term" value="C:cytoplasm"/>
    <property type="evidence" value="ECO:0007669"/>
    <property type="project" value="TreeGrafter"/>
</dbReference>
<evidence type="ECO:0000256" key="3">
    <source>
        <dbReference type="ARBA" id="ARBA00023098"/>
    </source>
</evidence>
<dbReference type="Pfam" id="PF04970">
    <property type="entry name" value="LRAT"/>
    <property type="match status" value="1"/>
</dbReference>
<dbReference type="PANTHER" id="PTHR13943">
    <property type="entry name" value="HRAS-LIKE SUPPRESSOR - RELATED"/>
    <property type="match status" value="1"/>
</dbReference>
<keyword evidence="3" id="KW-0443">Lipid metabolism</keyword>
<keyword evidence="1" id="KW-0808">Transferase</keyword>
<sequence length="120" mass="13926">MKNINYFFQNKRANFGDVISVNRGLYRHYGIYISDNTIIHYASFGGDFGRNVCIHATSLRRFLNGSRGYEVCVFPDGFNCKETVKRALSRIGERRYNLFANNCEHFVTWCKTGVSYSKQI</sequence>
<gene>
    <name evidence="5" type="ORF">CPLFYP93_01124</name>
</gene>
<dbReference type="InterPro" id="IPR051496">
    <property type="entry name" value="H-rev107_PLA/AT"/>
</dbReference>
<keyword evidence="2" id="KW-0378">Hydrolase</keyword>
<evidence type="ECO:0000313" key="5">
    <source>
        <dbReference type="EMBL" id="VYT99746.1"/>
    </source>
</evidence>
<dbReference type="RefSeq" id="WP_156560144.1">
    <property type="nucleotide sequence ID" value="NZ_CACRTV010000033.1"/>
</dbReference>
<protein>
    <submittedName>
        <fullName evidence="5">NC domain protein</fullName>
    </submittedName>
</protein>
<dbReference type="Gene3D" id="3.90.1720.10">
    <property type="entry name" value="endopeptidase domain like (from Nostoc punctiforme)"/>
    <property type="match status" value="1"/>
</dbReference>
<organism evidence="5">
    <name type="scientific">Clostridium paraputrificum</name>
    <dbReference type="NCBI Taxonomy" id="29363"/>
    <lineage>
        <taxon>Bacteria</taxon>
        <taxon>Bacillati</taxon>
        <taxon>Bacillota</taxon>
        <taxon>Clostridia</taxon>
        <taxon>Eubacteriales</taxon>
        <taxon>Clostridiaceae</taxon>
        <taxon>Clostridium</taxon>
    </lineage>
</organism>
<evidence type="ECO:0000256" key="2">
    <source>
        <dbReference type="ARBA" id="ARBA00022801"/>
    </source>
</evidence>
<reference evidence="5" key="1">
    <citation type="submission" date="2019-11" db="EMBL/GenBank/DDBJ databases">
        <authorList>
            <person name="Feng L."/>
        </authorList>
    </citation>
    <scope>NUCLEOTIDE SEQUENCE</scope>
    <source>
        <strain evidence="5">CParaputrificumLFYP93</strain>
    </source>
</reference>
<dbReference type="PROSITE" id="PS51934">
    <property type="entry name" value="LRAT"/>
    <property type="match status" value="1"/>
</dbReference>
<dbReference type="GO" id="GO:0070292">
    <property type="term" value="P:N-acylphosphatidylethanolamine metabolic process"/>
    <property type="evidence" value="ECO:0007669"/>
    <property type="project" value="TreeGrafter"/>
</dbReference>
<evidence type="ECO:0000256" key="1">
    <source>
        <dbReference type="ARBA" id="ARBA00022679"/>
    </source>
</evidence>
<accession>A0A6N3BDJ2</accession>